<evidence type="ECO:0000259" key="1">
    <source>
        <dbReference type="Pfam" id="PF03749"/>
    </source>
</evidence>
<dbReference type="Pfam" id="PF17746">
    <property type="entry name" value="SfsA_N"/>
    <property type="match status" value="1"/>
</dbReference>
<evidence type="ECO:0000313" key="3">
    <source>
        <dbReference type="EMBL" id="SVB51112.1"/>
    </source>
</evidence>
<feature type="domain" description="Sugar fermentation stimulation protein C-terminal" evidence="1">
    <location>
        <begin position="82"/>
        <end position="217"/>
    </location>
</feature>
<feature type="domain" description="SfsA N-terminal OB" evidence="2">
    <location>
        <begin position="13"/>
        <end position="77"/>
    </location>
</feature>
<dbReference type="PANTHER" id="PTHR30545">
    <property type="entry name" value="SUGAR FERMENTATION STIMULATION PROTEIN A"/>
    <property type="match status" value="1"/>
</dbReference>
<dbReference type="HAMAP" id="MF_00095">
    <property type="entry name" value="SfsA"/>
    <property type="match status" value="1"/>
</dbReference>
<reference evidence="3" key="1">
    <citation type="submission" date="2018-05" db="EMBL/GenBank/DDBJ databases">
        <authorList>
            <person name="Lanie J.A."/>
            <person name="Ng W.-L."/>
            <person name="Kazmierczak K.M."/>
            <person name="Andrzejewski T.M."/>
            <person name="Davidsen T.M."/>
            <person name="Wayne K.J."/>
            <person name="Tettelin H."/>
            <person name="Glass J.I."/>
            <person name="Rusch D."/>
            <person name="Podicherti R."/>
            <person name="Tsui H.-C.T."/>
            <person name="Winkler M.E."/>
        </authorList>
    </citation>
    <scope>NUCLEOTIDE SEQUENCE</scope>
</reference>
<organism evidence="3">
    <name type="scientific">marine metagenome</name>
    <dbReference type="NCBI Taxonomy" id="408172"/>
    <lineage>
        <taxon>unclassified sequences</taxon>
        <taxon>metagenomes</taxon>
        <taxon>ecological metagenomes</taxon>
    </lineage>
</organism>
<dbReference type="GO" id="GO:0003677">
    <property type="term" value="F:DNA binding"/>
    <property type="evidence" value="ECO:0007669"/>
    <property type="project" value="InterPro"/>
</dbReference>
<dbReference type="PANTHER" id="PTHR30545:SF2">
    <property type="entry name" value="SUGAR FERMENTATION STIMULATION PROTEIN A"/>
    <property type="match status" value="1"/>
</dbReference>
<gene>
    <name evidence="3" type="ORF">METZ01_LOCUS203966</name>
</gene>
<dbReference type="Gene3D" id="2.40.50.580">
    <property type="match status" value="1"/>
</dbReference>
<dbReference type="EMBL" id="UINC01044961">
    <property type="protein sequence ID" value="SVB51112.1"/>
    <property type="molecule type" value="Genomic_DNA"/>
</dbReference>
<proteinExistence type="inferred from homology"/>
<dbReference type="InterPro" id="IPR041465">
    <property type="entry name" value="SfsA_N"/>
</dbReference>
<name>A0A382ELC2_9ZZZZ</name>
<dbReference type="AlphaFoldDB" id="A0A382ELC2"/>
<dbReference type="NCBIfam" id="TIGR00230">
    <property type="entry name" value="sfsA"/>
    <property type="match status" value="1"/>
</dbReference>
<dbReference type="InterPro" id="IPR005224">
    <property type="entry name" value="SfsA"/>
</dbReference>
<sequence>MKINYNFLEGSFIDRPNRFLTRVNYKGAIIESHLPDPGRLKELLKPGVRILLKKESGEHRKTKFSTQAVYDGDTLISLNTLLPNQFTAYLLTKRKIDFLKEWDIHKKEIPYGNHRFDFQLKRENEYMYLEVKSVTLVEKEIAKFPDAVTERGKNHVEHLGEMAKKGIRALVLFVVQRPDAKLFQPQWEIDPKFGFALYKAWQKGLEVRVIHMKMTPNNLYYLGELPFNLNPES</sequence>
<dbReference type="Gene3D" id="3.40.1350.60">
    <property type="match status" value="1"/>
</dbReference>
<evidence type="ECO:0000259" key="2">
    <source>
        <dbReference type="Pfam" id="PF17746"/>
    </source>
</evidence>
<dbReference type="Pfam" id="PF03749">
    <property type="entry name" value="SfsA"/>
    <property type="match status" value="1"/>
</dbReference>
<dbReference type="InterPro" id="IPR040452">
    <property type="entry name" value="SfsA_C"/>
</dbReference>
<evidence type="ECO:0008006" key="4">
    <source>
        <dbReference type="Google" id="ProtNLM"/>
    </source>
</evidence>
<dbReference type="CDD" id="cd22359">
    <property type="entry name" value="SfsA-like_bacterial"/>
    <property type="match status" value="1"/>
</dbReference>
<protein>
    <recommendedName>
        <fullName evidence="4">Sugar fermentation stimulation protein C-terminal domain-containing protein</fullName>
    </recommendedName>
</protein>
<accession>A0A382ELC2</accession>